<dbReference type="EMBL" id="MCGO01000041">
    <property type="protein sequence ID" value="ORY39142.1"/>
    <property type="molecule type" value="Genomic_DNA"/>
</dbReference>
<evidence type="ECO:0000256" key="12">
    <source>
        <dbReference type="ARBA" id="ARBA00029310"/>
    </source>
</evidence>
<evidence type="ECO:0000256" key="9">
    <source>
        <dbReference type="ARBA" id="ARBA00022840"/>
    </source>
</evidence>
<proteinExistence type="inferred from homology"/>
<dbReference type="PANTHER" id="PTHR43290">
    <property type="entry name" value="MEVALONATE KINASE"/>
    <property type="match status" value="1"/>
</dbReference>
<keyword evidence="4" id="KW-0963">Cytoplasm</keyword>
<dbReference type="GO" id="GO:0005829">
    <property type="term" value="C:cytosol"/>
    <property type="evidence" value="ECO:0007669"/>
    <property type="project" value="TreeGrafter"/>
</dbReference>
<evidence type="ECO:0000256" key="1">
    <source>
        <dbReference type="ARBA" id="ARBA00004496"/>
    </source>
</evidence>
<comment type="similarity">
    <text evidence="2">Belongs to the GHMP kinase family. Mevalonate kinase subfamily.</text>
</comment>
<name>A0A1Y2BWK6_9FUNG</name>
<comment type="catalytic activity">
    <reaction evidence="12">
        <text>(R)-mevalonate + ATP = (R)-5-phosphomevalonate + ADP + H(+)</text>
        <dbReference type="Rhea" id="RHEA:17065"/>
        <dbReference type="ChEBI" id="CHEBI:15378"/>
        <dbReference type="ChEBI" id="CHEBI:30616"/>
        <dbReference type="ChEBI" id="CHEBI:36464"/>
        <dbReference type="ChEBI" id="CHEBI:58146"/>
        <dbReference type="ChEBI" id="CHEBI:456216"/>
        <dbReference type="EC" id="2.7.1.36"/>
    </reaction>
    <physiologicalReaction direction="left-to-right" evidence="12">
        <dbReference type="Rhea" id="RHEA:17066"/>
    </physiologicalReaction>
</comment>
<evidence type="ECO:0000256" key="5">
    <source>
        <dbReference type="ARBA" id="ARBA00022516"/>
    </source>
</evidence>
<keyword evidence="8 16" id="KW-0418">Kinase</keyword>
<feature type="domain" description="GHMP kinase N-terminal" evidence="14">
    <location>
        <begin position="86"/>
        <end position="122"/>
    </location>
</feature>
<dbReference type="InterPro" id="IPR020568">
    <property type="entry name" value="Ribosomal_Su5_D2-typ_SF"/>
</dbReference>
<dbReference type="GO" id="GO:0006696">
    <property type="term" value="P:ergosterol biosynthetic process"/>
    <property type="evidence" value="ECO:0007669"/>
    <property type="project" value="TreeGrafter"/>
</dbReference>
<evidence type="ECO:0000256" key="8">
    <source>
        <dbReference type="ARBA" id="ARBA00022777"/>
    </source>
</evidence>
<dbReference type="PRINTS" id="PR00959">
    <property type="entry name" value="MEVGALKINASE"/>
</dbReference>
<evidence type="ECO:0000256" key="3">
    <source>
        <dbReference type="ARBA" id="ARBA00012103"/>
    </source>
</evidence>
<dbReference type="InterPro" id="IPR006204">
    <property type="entry name" value="GHMP_kinase_N_dom"/>
</dbReference>
<dbReference type="GO" id="GO:0004496">
    <property type="term" value="F:mevalonate kinase activity"/>
    <property type="evidence" value="ECO:0007669"/>
    <property type="project" value="UniProtKB-EC"/>
</dbReference>
<dbReference type="Pfam" id="PF00288">
    <property type="entry name" value="GHMP_kinases_N"/>
    <property type="match status" value="1"/>
</dbReference>
<dbReference type="SUPFAM" id="SSF54211">
    <property type="entry name" value="Ribosomal protein S5 domain 2-like"/>
    <property type="match status" value="1"/>
</dbReference>
<keyword evidence="7" id="KW-0547">Nucleotide-binding</keyword>
<feature type="domain" description="GHMP kinase C-terminal" evidence="15">
    <location>
        <begin position="234"/>
        <end position="286"/>
    </location>
</feature>
<evidence type="ECO:0000256" key="13">
    <source>
        <dbReference type="ARBA" id="ARBA00029438"/>
    </source>
</evidence>
<evidence type="ECO:0000259" key="15">
    <source>
        <dbReference type="Pfam" id="PF08544"/>
    </source>
</evidence>
<dbReference type="InterPro" id="IPR006203">
    <property type="entry name" value="GHMP_knse_ATP-bd_CS"/>
</dbReference>
<dbReference type="PANTHER" id="PTHR43290:SF2">
    <property type="entry name" value="MEVALONATE KINASE"/>
    <property type="match status" value="1"/>
</dbReference>
<keyword evidence="9" id="KW-0067">ATP-binding</keyword>
<dbReference type="Gene3D" id="3.30.230.10">
    <property type="match status" value="1"/>
</dbReference>
<accession>A0A1Y2BWK6</accession>
<evidence type="ECO:0000256" key="7">
    <source>
        <dbReference type="ARBA" id="ARBA00022741"/>
    </source>
</evidence>
<dbReference type="InterPro" id="IPR013750">
    <property type="entry name" value="GHMP_kinase_C_dom"/>
</dbReference>
<dbReference type="InterPro" id="IPR006205">
    <property type="entry name" value="Mev_gal_kin"/>
</dbReference>
<dbReference type="AlphaFoldDB" id="A0A1Y2BWK6"/>
<keyword evidence="6" id="KW-0808">Transferase</keyword>
<dbReference type="EC" id="2.7.1.36" evidence="3"/>
<dbReference type="InterPro" id="IPR014721">
    <property type="entry name" value="Ribsml_uS5_D2-typ_fold_subgr"/>
</dbReference>
<organism evidence="16 17">
    <name type="scientific">Rhizoclosmatium globosum</name>
    <dbReference type="NCBI Taxonomy" id="329046"/>
    <lineage>
        <taxon>Eukaryota</taxon>
        <taxon>Fungi</taxon>
        <taxon>Fungi incertae sedis</taxon>
        <taxon>Chytridiomycota</taxon>
        <taxon>Chytridiomycota incertae sedis</taxon>
        <taxon>Chytridiomycetes</taxon>
        <taxon>Chytridiales</taxon>
        <taxon>Chytriomycetaceae</taxon>
        <taxon>Rhizoclosmatium</taxon>
    </lineage>
</organism>
<dbReference type="Pfam" id="PF08544">
    <property type="entry name" value="GHMP_kinases_C"/>
    <property type="match status" value="1"/>
</dbReference>
<evidence type="ECO:0000256" key="2">
    <source>
        <dbReference type="ARBA" id="ARBA00006495"/>
    </source>
</evidence>
<keyword evidence="10" id="KW-0460">Magnesium</keyword>
<dbReference type="Proteomes" id="UP000193642">
    <property type="component" value="Unassembled WGS sequence"/>
</dbReference>
<protein>
    <recommendedName>
        <fullName evidence="3">mevalonate kinase</fullName>
        <ecNumber evidence="3">2.7.1.36</ecNumber>
    </recommendedName>
</protein>
<dbReference type="UniPathway" id="UPA00057">
    <property type="reaction ID" value="UER00098"/>
</dbReference>
<dbReference type="InterPro" id="IPR036554">
    <property type="entry name" value="GHMP_kinase_C_sf"/>
</dbReference>
<keyword evidence="11" id="KW-0443">Lipid metabolism</keyword>
<comment type="pathway">
    <text evidence="13">Isoprenoid biosynthesis; isopentenyl diphosphate biosynthesis via mevalonate pathway; isopentenyl diphosphate from (R)-mevalonate: step 1/3.</text>
</comment>
<evidence type="ECO:0000256" key="6">
    <source>
        <dbReference type="ARBA" id="ARBA00022679"/>
    </source>
</evidence>
<evidence type="ECO:0000313" key="17">
    <source>
        <dbReference type="Proteomes" id="UP000193642"/>
    </source>
</evidence>
<dbReference type="OrthoDB" id="1652964at2759"/>
<dbReference type="GO" id="GO:0019287">
    <property type="term" value="P:isopentenyl diphosphate biosynthetic process, mevalonate pathway"/>
    <property type="evidence" value="ECO:0007669"/>
    <property type="project" value="UniProtKB-UniPathway"/>
</dbReference>
<evidence type="ECO:0000256" key="4">
    <source>
        <dbReference type="ARBA" id="ARBA00022490"/>
    </source>
</evidence>
<evidence type="ECO:0000256" key="11">
    <source>
        <dbReference type="ARBA" id="ARBA00023098"/>
    </source>
</evidence>
<comment type="caution">
    <text evidence="16">The sequence shown here is derived from an EMBL/GenBank/DDBJ whole genome shotgun (WGS) entry which is preliminary data.</text>
</comment>
<keyword evidence="17" id="KW-1185">Reference proteome</keyword>
<dbReference type="Gene3D" id="3.30.70.890">
    <property type="entry name" value="GHMP kinase, C-terminal domain"/>
    <property type="match status" value="1"/>
</dbReference>
<evidence type="ECO:0000313" key="16">
    <source>
        <dbReference type="EMBL" id="ORY39142.1"/>
    </source>
</evidence>
<comment type="subcellular location">
    <subcellularLocation>
        <location evidence="1">Cytoplasm</location>
    </subcellularLocation>
</comment>
<dbReference type="PROSITE" id="PS00627">
    <property type="entry name" value="GHMP_KINASES_ATP"/>
    <property type="match status" value="1"/>
</dbReference>
<dbReference type="SUPFAM" id="SSF55060">
    <property type="entry name" value="GHMP Kinase, C-terminal domain"/>
    <property type="match status" value="1"/>
</dbReference>
<gene>
    <name evidence="16" type="ORF">BCR33DRAFT_720380</name>
</gene>
<reference evidence="16 17" key="1">
    <citation type="submission" date="2016-07" db="EMBL/GenBank/DDBJ databases">
        <title>Pervasive Adenine N6-methylation of Active Genes in Fungi.</title>
        <authorList>
            <consortium name="DOE Joint Genome Institute"/>
            <person name="Mondo S.J."/>
            <person name="Dannebaum R.O."/>
            <person name="Kuo R.C."/>
            <person name="Labutti K."/>
            <person name="Haridas S."/>
            <person name="Kuo A."/>
            <person name="Salamov A."/>
            <person name="Ahrendt S.R."/>
            <person name="Lipzen A."/>
            <person name="Sullivan W."/>
            <person name="Andreopoulos W.B."/>
            <person name="Clum A."/>
            <person name="Lindquist E."/>
            <person name="Daum C."/>
            <person name="Ramamoorthy G.K."/>
            <person name="Gryganskyi A."/>
            <person name="Culley D."/>
            <person name="Magnuson J.K."/>
            <person name="James T.Y."/>
            <person name="O'Malley M.A."/>
            <person name="Stajich J.E."/>
            <person name="Spatafora J.W."/>
            <person name="Visel A."/>
            <person name="Grigoriev I.V."/>
        </authorList>
    </citation>
    <scope>NUCLEOTIDE SEQUENCE [LARGE SCALE GENOMIC DNA]</scope>
    <source>
        <strain evidence="16 17">JEL800</strain>
    </source>
</reference>
<sequence length="324" mass="34163">QEASESTKRGKLSQINSASASAPAKRALACAVGLYTTTTVSPLPNAGSISITLPEVGIKEPLLIDTIQLKNLAIQSLLVLYIGICGPDHPSIAIKAHSEIPTGSGLGSSASFCVSLAAALLLSVGDIAEKGRDAKDLQLVNEWALCGETVLHGCNICLILYIQLTKFSRFPSLRTLLTNTRVEKDTKKQVGIVTSRMTHFPSVTTPLINSIDEIVGTVCDSLAKSNTNAEICETLNPLIQMNHGILVALGVSHPALEKVVNIAAGKGLMTKLTGAGGGGCCVTLLPDVYEGVDEIKKELEVDCGFECLEAKVGCDGVRWWVTKP</sequence>
<dbReference type="GO" id="GO:0005524">
    <property type="term" value="F:ATP binding"/>
    <property type="evidence" value="ECO:0007669"/>
    <property type="project" value="UniProtKB-KW"/>
</dbReference>
<evidence type="ECO:0000259" key="14">
    <source>
        <dbReference type="Pfam" id="PF00288"/>
    </source>
</evidence>
<feature type="non-terminal residue" evidence="16">
    <location>
        <position position="1"/>
    </location>
</feature>
<evidence type="ECO:0000256" key="10">
    <source>
        <dbReference type="ARBA" id="ARBA00022842"/>
    </source>
</evidence>
<dbReference type="STRING" id="329046.A0A1Y2BWK6"/>
<keyword evidence="5" id="KW-0444">Lipid biosynthesis</keyword>